<evidence type="ECO:0000256" key="1">
    <source>
        <dbReference type="ARBA" id="ARBA00022723"/>
    </source>
</evidence>
<evidence type="ECO:0000256" key="2">
    <source>
        <dbReference type="ARBA" id="ARBA00022964"/>
    </source>
</evidence>
<evidence type="ECO:0000259" key="6">
    <source>
        <dbReference type="PROSITE" id="PS51471"/>
    </source>
</evidence>
<dbReference type="Pfam" id="PF13532">
    <property type="entry name" value="2OG-FeII_Oxy_2"/>
    <property type="match status" value="1"/>
</dbReference>
<comment type="cofactor">
    <cofactor evidence="5">
        <name>Fe(2+)</name>
        <dbReference type="ChEBI" id="CHEBI:29033"/>
    </cofactor>
    <text evidence="5">Binds 1 Fe(2+) ion per subunit.</text>
</comment>
<feature type="binding site" evidence="5">
    <location>
        <position position="133"/>
    </location>
    <ligand>
        <name>Fe cation</name>
        <dbReference type="ChEBI" id="CHEBI:24875"/>
        <note>catalytic</note>
    </ligand>
</feature>
<dbReference type="PANTHER" id="PTHR16557">
    <property type="entry name" value="ALKYLATED DNA REPAIR PROTEIN ALKB-RELATED"/>
    <property type="match status" value="1"/>
</dbReference>
<evidence type="ECO:0000256" key="3">
    <source>
        <dbReference type="ARBA" id="ARBA00023002"/>
    </source>
</evidence>
<protein>
    <submittedName>
        <fullName evidence="7">Alpha-ketoglutarate-dependent dioxygenase AlkB</fullName>
    </submittedName>
</protein>
<accession>A0A3N3ZQ84</accession>
<keyword evidence="4 5" id="KW-0408">Iron</keyword>
<dbReference type="GO" id="GO:0005737">
    <property type="term" value="C:cytoplasm"/>
    <property type="evidence" value="ECO:0007669"/>
    <property type="project" value="TreeGrafter"/>
</dbReference>
<dbReference type="SUPFAM" id="SSF51197">
    <property type="entry name" value="Clavaminate synthase-like"/>
    <property type="match status" value="1"/>
</dbReference>
<dbReference type="GO" id="GO:0008198">
    <property type="term" value="F:ferrous iron binding"/>
    <property type="evidence" value="ECO:0007669"/>
    <property type="project" value="TreeGrafter"/>
</dbReference>
<keyword evidence="2 7" id="KW-0223">Dioxygenase</keyword>
<sequence>MRGPGGPELFQLDREAREIAPGAVHVPDWLSLSEQQELVAAARLWCSGSARLRHQRMPGGGVMSVKSTVLGQSWPRYKVQQAGRPEALPERLGTLGVAGVSRAYGQDSPEAVAFEPTTAVVNFYDADARMGMHQDLDESGPDPIVSISLGDTCIFRLGNLEHRGRPYQDIELKSGDLLVFGRSSRWAFHGVPAVKAGTGDASLGMRNGGRINITVRSTRHDRR</sequence>
<keyword evidence="1 5" id="KW-0479">Metal-binding</keyword>
<dbReference type="InterPro" id="IPR005123">
    <property type="entry name" value="Oxoglu/Fe-dep_dioxygenase_dom"/>
</dbReference>
<dbReference type="GO" id="GO:0035513">
    <property type="term" value="P:oxidative RNA demethylation"/>
    <property type="evidence" value="ECO:0007669"/>
    <property type="project" value="TreeGrafter"/>
</dbReference>
<name>A0A3N3ZQ84_9MICC</name>
<reference evidence="7 8" key="1">
    <citation type="submission" date="2018-10" db="EMBL/GenBank/DDBJ databases">
        <title>Kocuria sp. M5W7-7, whole genome shotgun sequence.</title>
        <authorList>
            <person name="Tuo L."/>
        </authorList>
    </citation>
    <scope>NUCLEOTIDE SEQUENCE [LARGE SCALE GENOMIC DNA]</scope>
    <source>
        <strain evidence="7 8">M5W7-7</strain>
    </source>
</reference>
<evidence type="ECO:0000256" key="5">
    <source>
        <dbReference type="PIRSR" id="PIRSR604574-2"/>
    </source>
</evidence>
<comment type="caution">
    <text evidence="7">The sequence shown here is derived from an EMBL/GenBank/DDBJ whole genome shotgun (WGS) entry which is preliminary data.</text>
</comment>
<dbReference type="InterPro" id="IPR027450">
    <property type="entry name" value="AlkB-like"/>
</dbReference>
<evidence type="ECO:0000313" key="7">
    <source>
        <dbReference type="EMBL" id="ROZ61587.1"/>
    </source>
</evidence>
<feature type="binding site" evidence="5">
    <location>
        <position position="189"/>
    </location>
    <ligand>
        <name>Fe cation</name>
        <dbReference type="ChEBI" id="CHEBI:24875"/>
        <note>catalytic</note>
    </ligand>
</feature>
<organism evidence="7 8">
    <name type="scientific">Kocuria soli</name>
    <dbReference type="NCBI Taxonomy" id="2485125"/>
    <lineage>
        <taxon>Bacteria</taxon>
        <taxon>Bacillati</taxon>
        <taxon>Actinomycetota</taxon>
        <taxon>Actinomycetes</taxon>
        <taxon>Micrococcales</taxon>
        <taxon>Micrococcaceae</taxon>
        <taxon>Kocuria</taxon>
    </lineage>
</organism>
<keyword evidence="3" id="KW-0560">Oxidoreductase</keyword>
<feature type="binding site" evidence="5">
    <location>
        <position position="135"/>
    </location>
    <ligand>
        <name>Fe cation</name>
        <dbReference type="ChEBI" id="CHEBI:24875"/>
        <note>catalytic</note>
    </ligand>
</feature>
<dbReference type="PANTHER" id="PTHR16557:SF2">
    <property type="entry name" value="NUCLEIC ACID DIOXYGENASE ALKBH1"/>
    <property type="match status" value="1"/>
</dbReference>
<evidence type="ECO:0000256" key="4">
    <source>
        <dbReference type="ARBA" id="ARBA00023004"/>
    </source>
</evidence>
<dbReference type="Proteomes" id="UP000270616">
    <property type="component" value="Unassembled WGS sequence"/>
</dbReference>
<dbReference type="GO" id="GO:0035515">
    <property type="term" value="F:oxidative RNA demethylase activity"/>
    <property type="evidence" value="ECO:0007669"/>
    <property type="project" value="TreeGrafter"/>
</dbReference>
<dbReference type="EMBL" id="RKMF01000021">
    <property type="protein sequence ID" value="ROZ61587.1"/>
    <property type="molecule type" value="Genomic_DNA"/>
</dbReference>
<proteinExistence type="predicted"/>
<evidence type="ECO:0000313" key="8">
    <source>
        <dbReference type="Proteomes" id="UP000270616"/>
    </source>
</evidence>
<dbReference type="InterPro" id="IPR037151">
    <property type="entry name" value="AlkB-like_sf"/>
</dbReference>
<dbReference type="Gene3D" id="2.60.120.590">
    <property type="entry name" value="Alpha-ketoglutarate-dependent dioxygenase AlkB-like"/>
    <property type="match status" value="1"/>
</dbReference>
<keyword evidence="8" id="KW-1185">Reference proteome</keyword>
<dbReference type="OrthoDB" id="9796932at2"/>
<dbReference type="PROSITE" id="PS51471">
    <property type="entry name" value="FE2OG_OXY"/>
    <property type="match status" value="1"/>
</dbReference>
<dbReference type="AlphaFoldDB" id="A0A3N3ZQ84"/>
<dbReference type="GO" id="GO:0035516">
    <property type="term" value="F:broad specificity oxidative DNA demethylase activity"/>
    <property type="evidence" value="ECO:0007669"/>
    <property type="project" value="TreeGrafter"/>
</dbReference>
<dbReference type="InterPro" id="IPR004574">
    <property type="entry name" value="Alkb"/>
</dbReference>
<gene>
    <name evidence="7" type="ORF">EDL96_12885</name>
</gene>
<feature type="domain" description="Fe2OG dioxygenase" evidence="6">
    <location>
        <begin position="115"/>
        <end position="219"/>
    </location>
</feature>